<dbReference type="Proteomes" id="UP001314170">
    <property type="component" value="Unassembled WGS sequence"/>
</dbReference>
<gene>
    <name evidence="1" type="ORF">DCAF_LOCUS10064</name>
</gene>
<feature type="non-terminal residue" evidence="1">
    <location>
        <position position="1"/>
    </location>
</feature>
<dbReference type="AlphaFoldDB" id="A0AAV1RF04"/>
<name>A0AAV1RF04_9ROSI</name>
<keyword evidence="2" id="KW-1185">Reference proteome</keyword>
<reference evidence="1 2" key="1">
    <citation type="submission" date="2024-01" db="EMBL/GenBank/DDBJ databases">
        <authorList>
            <person name="Waweru B."/>
        </authorList>
    </citation>
    <scope>NUCLEOTIDE SEQUENCE [LARGE SCALE GENOMIC DNA]</scope>
</reference>
<evidence type="ECO:0000313" key="2">
    <source>
        <dbReference type="Proteomes" id="UP001314170"/>
    </source>
</evidence>
<accession>A0AAV1RF04</accession>
<evidence type="ECO:0000313" key="1">
    <source>
        <dbReference type="EMBL" id="CAK7334717.1"/>
    </source>
</evidence>
<sequence>VCWADWIKLKVASRMKGERGFDRIELKRRMDQSNRCQTREERPLDVEERAGKVGWQWEAG</sequence>
<dbReference type="EMBL" id="CAWUPB010000950">
    <property type="protein sequence ID" value="CAK7334717.1"/>
    <property type="molecule type" value="Genomic_DNA"/>
</dbReference>
<protein>
    <submittedName>
        <fullName evidence="1">Uncharacterized protein</fullName>
    </submittedName>
</protein>
<organism evidence="1 2">
    <name type="scientific">Dovyalis caffra</name>
    <dbReference type="NCBI Taxonomy" id="77055"/>
    <lineage>
        <taxon>Eukaryota</taxon>
        <taxon>Viridiplantae</taxon>
        <taxon>Streptophyta</taxon>
        <taxon>Embryophyta</taxon>
        <taxon>Tracheophyta</taxon>
        <taxon>Spermatophyta</taxon>
        <taxon>Magnoliopsida</taxon>
        <taxon>eudicotyledons</taxon>
        <taxon>Gunneridae</taxon>
        <taxon>Pentapetalae</taxon>
        <taxon>rosids</taxon>
        <taxon>fabids</taxon>
        <taxon>Malpighiales</taxon>
        <taxon>Salicaceae</taxon>
        <taxon>Flacourtieae</taxon>
        <taxon>Dovyalis</taxon>
    </lineage>
</organism>
<comment type="caution">
    <text evidence="1">The sequence shown here is derived from an EMBL/GenBank/DDBJ whole genome shotgun (WGS) entry which is preliminary data.</text>
</comment>
<proteinExistence type="predicted"/>